<evidence type="ECO:0000313" key="1">
    <source>
        <dbReference type="EMBL" id="MBB3941719.1"/>
    </source>
</evidence>
<reference evidence="1 2" key="1">
    <citation type="submission" date="2020-08" db="EMBL/GenBank/DDBJ databases">
        <title>Genomic Encyclopedia of Type Strains, Phase IV (KMG-IV): sequencing the most valuable type-strain genomes for metagenomic binning, comparative biology and taxonomic classification.</title>
        <authorList>
            <person name="Goeker M."/>
        </authorList>
    </citation>
    <scope>NUCLEOTIDE SEQUENCE [LARGE SCALE GENOMIC DNA]</scope>
    <source>
        <strain evidence="1 2">DSM 27568</strain>
    </source>
</reference>
<protein>
    <submittedName>
        <fullName evidence="1">Uncharacterized protein</fullName>
    </submittedName>
</protein>
<proteinExistence type="predicted"/>
<dbReference type="Proteomes" id="UP000561459">
    <property type="component" value="Unassembled WGS sequence"/>
</dbReference>
<gene>
    <name evidence="1" type="ORF">GGR39_003400</name>
</gene>
<sequence>MADHLRRDVPAVHHTVRNGAPVYVSIARYAGDCAAIYDPAQRRCRVSPTLPCRVVNLTRLPVLWCINPVQPDLSAPDFKAITINSMGGSSDGLRKDGLRQRDSSYDGEADHACRLVSGDYQMIDREHALGPVIADNRPICGLVLP</sequence>
<accession>A0A7W6C1G2</accession>
<dbReference type="EMBL" id="JACIDY010000016">
    <property type="protein sequence ID" value="MBB3941719.1"/>
    <property type="molecule type" value="Genomic_DNA"/>
</dbReference>
<comment type="caution">
    <text evidence="1">The sequence shown here is derived from an EMBL/GenBank/DDBJ whole genome shotgun (WGS) entry which is preliminary data.</text>
</comment>
<name>A0A7W6C1G2_9SPHN</name>
<dbReference type="AlphaFoldDB" id="A0A7W6C1G2"/>
<evidence type="ECO:0000313" key="2">
    <source>
        <dbReference type="Proteomes" id="UP000561459"/>
    </source>
</evidence>
<keyword evidence="2" id="KW-1185">Reference proteome</keyword>
<organism evidence="1 2">
    <name type="scientific">Novosphingobium fluoreni</name>
    <dbReference type="NCBI Taxonomy" id="1391222"/>
    <lineage>
        <taxon>Bacteria</taxon>
        <taxon>Pseudomonadati</taxon>
        <taxon>Pseudomonadota</taxon>
        <taxon>Alphaproteobacteria</taxon>
        <taxon>Sphingomonadales</taxon>
        <taxon>Sphingomonadaceae</taxon>
        <taxon>Novosphingobium</taxon>
    </lineage>
</organism>